<dbReference type="PATRIC" id="fig|1122147.4.peg.1391"/>
<gene>
    <name evidence="10" type="ORF">FC91_GL001340</name>
</gene>
<protein>
    <submittedName>
        <fullName evidence="10">Abc transporter atp-binding membrane spanning protein</fullName>
    </submittedName>
</protein>
<evidence type="ECO:0000256" key="3">
    <source>
        <dbReference type="ARBA" id="ARBA00022741"/>
    </source>
</evidence>
<dbReference type="InterPro" id="IPR039421">
    <property type="entry name" value="Type_1_exporter"/>
</dbReference>
<dbReference type="CDD" id="cd03228">
    <property type="entry name" value="ABCC_MRP_Like"/>
    <property type="match status" value="1"/>
</dbReference>
<dbReference type="SMART" id="SM00382">
    <property type="entry name" value="AAA"/>
    <property type="match status" value="1"/>
</dbReference>
<accession>A0A0R1X3C3</accession>
<dbReference type="InterPro" id="IPR027417">
    <property type="entry name" value="P-loop_NTPase"/>
</dbReference>
<feature type="transmembrane region" description="Helical" evidence="7">
    <location>
        <begin position="242"/>
        <end position="262"/>
    </location>
</feature>
<evidence type="ECO:0000256" key="6">
    <source>
        <dbReference type="ARBA" id="ARBA00023136"/>
    </source>
</evidence>
<evidence type="ECO:0000256" key="7">
    <source>
        <dbReference type="SAM" id="Phobius"/>
    </source>
</evidence>
<dbReference type="Proteomes" id="UP000050949">
    <property type="component" value="Unassembled WGS sequence"/>
</dbReference>
<dbReference type="Pfam" id="PF00664">
    <property type="entry name" value="ABC_membrane"/>
    <property type="match status" value="1"/>
</dbReference>
<keyword evidence="2 7" id="KW-0812">Transmembrane</keyword>
<dbReference type="Gene3D" id="1.20.1560.10">
    <property type="entry name" value="ABC transporter type 1, transmembrane domain"/>
    <property type="match status" value="1"/>
</dbReference>
<dbReference type="eggNOG" id="COG1132">
    <property type="taxonomic scope" value="Bacteria"/>
</dbReference>
<evidence type="ECO:0000259" key="8">
    <source>
        <dbReference type="PROSITE" id="PS50893"/>
    </source>
</evidence>
<dbReference type="Pfam" id="PF00005">
    <property type="entry name" value="ABC_tran"/>
    <property type="match status" value="1"/>
</dbReference>
<evidence type="ECO:0000313" key="11">
    <source>
        <dbReference type="Proteomes" id="UP000050949"/>
    </source>
</evidence>
<feature type="transmembrane region" description="Helical" evidence="7">
    <location>
        <begin position="135"/>
        <end position="154"/>
    </location>
</feature>
<keyword evidence="4 10" id="KW-0067">ATP-binding</keyword>
<feature type="transmembrane region" description="Helical" evidence="7">
    <location>
        <begin position="57"/>
        <end position="81"/>
    </location>
</feature>
<dbReference type="SUPFAM" id="SSF52540">
    <property type="entry name" value="P-loop containing nucleoside triphosphate hydrolases"/>
    <property type="match status" value="1"/>
</dbReference>
<sequence>MIKGKKGTAMRQYFLKHTGLTLLVTVLLIICSALRVFHGVVNAYVLDGLVAKSMSRFLFWTGIDIGLFLVLSIFLFGTMYLEGVLVQKMNLDLRLTITRNITHGDYAYFHRHDTGTYGSWLTNDITMIEDQGFQGYFYIVQFVCDTGFTVAALIQFHWSLVIVSILLGLITYSAPQLLAKPMKQTNMAVTHGNEHFLNQVQSFLQGFDTLFALNLQQRLVDQIAGSARKIAGLRVKQNTVKAGMGSIAGLASIVSQVGISAWTGLLVLWRLTSVGAIMATGNLSFNLLNSMANLGPLAAQMKAVQPLFAKYAAQADNQSAEKRTIPADQAQSIALAQLSYQYPHTSKPALQPLSLTVAPGTKVAIAGPSGVGKSTLLNILNGKLPDYQGTVTVAGVPLKQIAGRSLRDNVLYIDQSPYVFNGTVRDNLALGQTFSDEQIMTALRQADLGDFVQQLPQGLATPVGEDGRLFSGGQRQRLALARGILRQRHIMLIDEGTSSLDTASALKVEDSFLKQRGLTVIFVTHQLHAQNKDLFDQVVTLA</sequence>
<dbReference type="PANTHER" id="PTHR43394">
    <property type="entry name" value="ATP-DEPENDENT PERMEASE MDL1, MITOCHONDRIAL"/>
    <property type="match status" value="1"/>
</dbReference>
<keyword evidence="3" id="KW-0547">Nucleotide-binding</keyword>
<feature type="transmembrane region" description="Helical" evidence="7">
    <location>
        <begin position="160"/>
        <end position="179"/>
    </location>
</feature>
<dbReference type="GO" id="GO:0016887">
    <property type="term" value="F:ATP hydrolysis activity"/>
    <property type="evidence" value="ECO:0007669"/>
    <property type="project" value="InterPro"/>
</dbReference>
<dbReference type="EMBL" id="AZFW01000136">
    <property type="protein sequence ID" value="KRM24759.1"/>
    <property type="molecule type" value="Genomic_DNA"/>
</dbReference>
<evidence type="ECO:0000256" key="4">
    <source>
        <dbReference type="ARBA" id="ARBA00022840"/>
    </source>
</evidence>
<dbReference type="PROSITE" id="PS50893">
    <property type="entry name" value="ABC_TRANSPORTER_2"/>
    <property type="match status" value="1"/>
</dbReference>
<dbReference type="SUPFAM" id="SSF90123">
    <property type="entry name" value="ABC transporter transmembrane region"/>
    <property type="match status" value="1"/>
</dbReference>
<dbReference type="InterPro" id="IPR011527">
    <property type="entry name" value="ABC1_TM_dom"/>
</dbReference>
<dbReference type="Gene3D" id="3.40.50.300">
    <property type="entry name" value="P-loop containing nucleotide triphosphate hydrolases"/>
    <property type="match status" value="1"/>
</dbReference>
<feature type="domain" description="ABC transmembrane type-1" evidence="9">
    <location>
        <begin position="22"/>
        <end position="303"/>
    </location>
</feature>
<dbReference type="InterPro" id="IPR003439">
    <property type="entry name" value="ABC_transporter-like_ATP-bd"/>
</dbReference>
<dbReference type="GO" id="GO:0015421">
    <property type="term" value="F:ABC-type oligopeptide transporter activity"/>
    <property type="evidence" value="ECO:0007669"/>
    <property type="project" value="TreeGrafter"/>
</dbReference>
<reference evidence="10 11" key="1">
    <citation type="journal article" date="2015" name="Genome Announc.">
        <title>Expanding the biotechnology potential of lactobacilli through comparative genomics of 213 strains and associated genera.</title>
        <authorList>
            <person name="Sun Z."/>
            <person name="Harris H.M."/>
            <person name="McCann A."/>
            <person name="Guo C."/>
            <person name="Argimon S."/>
            <person name="Zhang W."/>
            <person name="Yang X."/>
            <person name="Jeffery I.B."/>
            <person name="Cooney J.C."/>
            <person name="Kagawa T.F."/>
            <person name="Liu W."/>
            <person name="Song Y."/>
            <person name="Salvetti E."/>
            <person name="Wrobel A."/>
            <person name="Rasinkangas P."/>
            <person name="Parkhill J."/>
            <person name="Rea M.C."/>
            <person name="O'Sullivan O."/>
            <person name="Ritari J."/>
            <person name="Douillard F.P."/>
            <person name="Paul Ross R."/>
            <person name="Yang R."/>
            <person name="Briner A.E."/>
            <person name="Felis G.E."/>
            <person name="de Vos W.M."/>
            <person name="Barrangou R."/>
            <person name="Klaenhammer T.R."/>
            <person name="Caufield P.W."/>
            <person name="Cui Y."/>
            <person name="Zhang H."/>
            <person name="O'Toole P.W."/>
        </authorList>
    </citation>
    <scope>NUCLEOTIDE SEQUENCE [LARGE SCALE GENOMIC DNA]</scope>
    <source>
        <strain evidence="10 11">DSM 16991</strain>
    </source>
</reference>
<dbReference type="AlphaFoldDB" id="A0A0R1X3C3"/>
<dbReference type="InterPro" id="IPR036640">
    <property type="entry name" value="ABC1_TM_sf"/>
</dbReference>
<comment type="subcellular location">
    <subcellularLocation>
        <location evidence="1">Cell membrane</location>
        <topology evidence="1">Multi-pass membrane protein</topology>
    </subcellularLocation>
</comment>
<dbReference type="InterPro" id="IPR017871">
    <property type="entry name" value="ABC_transporter-like_CS"/>
</dbReference>
<dbReference type="PROSITE" id="PS50929">
    <property type="entry name" value="ABC_TM1F"/>
    <property type="match status" value="1"/>
</dbReference>
<comment type="caution">
    <text evidence="10">The sequence shown here is derived from an EMBL/GenBank/DDBJ whole genome shotgun (WGS) entry which is preliminary data.</text>
</comment>
<organism evidence="10 11">
    <name type="scientific">Schleiferilactobacillus harbinensis DSM 16991</name>
    <dbReference type="NCBI Taxonomy" id="1122147"/>
    <lineage>
        <taxon>Bacteria</taxon>
        <taxon>Bacillati</taxon>
        <taxon>Bacillota</taxon>
        <taxon>Bacilli</taxon>
        <taxon>Lactobacillales</taxon>
        <taxon>Lactobacillaceae</taxon>
        <taxon>Schleiferilactobacillus</taxon>
    </lineage>
</organism>
<feature type="domain" description="ABC transporter" evidence="8">
    <location>
        <begin position="333"/>
        <end position="542"/>
    </location>
</feature>
<name>A0A0R1X3C3_9LACO</name>
<dbReference type="InterPro" id="IPR003593">
    <property type="entry name" value="AAA+_ATPase"/>
</dbReference>
<evidence type="ECO:0000313" key="10">
    <source>
        <dbReference type="EMBL" id="KRM24759.1"/>
    </source>
</evidence>
<keyword evidence="5 7" id="KW-1133">Transmembrane helix</keyword>
<dbReference type="PANTHER" id="PTHR43394:SF1">
    <property type="entry name" value="ATP-BINDING CASSETTE SUB-FAMILY B MEMBER 10, MITOCHONDRIAL"/>
    <property type="match status" value="1"/>
</dbReference>
<evidence type="ECO:0000256" key="2">
    <source>
        <dbReference type="ARBA" id="ARBA00022692"/>
    </source>
</evidence>
<evidence type="ECO:0000259" key="9">
    <source>
        <dbReference type="PROSITE" id="PS50929"/>
    </source>
</evidence>
<evidence type="ECO:0000256" key="5">
    <source>
        <dbReference type="ARBA" id="ARBA00022989"/>
    </source>
</evidence>
<dbReference type="PROSITE" id="PS00211">
    <property type="entry name" value="ABC_TRANSPORTER_1"/>
    <property type="match status" value="1"/>
</dbReference>
<proteinExistence type="predicted"/>
<dbReference type="GO" id="GO:0005886">
    <property type="term" value="C:plasma membrane"/>
    <property type="evidence" value="ECO:0007669"/>
    <property type="project" value="UniProtKB-SubCell"/>
</dbReference>
<keyword evidence="6 7" id="KW-0472">Membrane</keyword>
<dbReference type="GO" id="GO:0005524">
    <property type="term" value="F:ATP binding"/>
    <property type="evidence" value="ECO:0007669"/>
    <property type="project" value="UniProtKB-KW"/>
</dbReference>
<evidence type="ECO:0000256" key="1">
    <source>
        <dbReference type="ARBA" id="ARBA00004651"/>
    </source>
</evidence>